<keyword evidence="1" id="KW-0472">Membrane</keyword>
<reference evidence="1 2" key="1">
    <citation type="submission" date="2016-10" db="EMBL/GenBank/DDBJ databases">
        <authorList>
            <person name="de Groot N.N."/>
        </authorList>
    </citation>
    <scope>NUCLEOTIDE SEQUENCE [LARGE SCALE GENOMIC DNA]</scope>
    <source>
        <strain evidence="1 2">U95</strain>
    </source>
</reference>
<dbReference type="AlphaFoldDB" id="A0A1G5R6R3"/>
<evidence type="ECO:0000313" key="2">
    <source>
        <dbReference type="Proteomes" id="UP000198767"/>
    </source>
</evidence>
<dbReference type="OrthoDB" id="7006010at2"/>
<organism evidence="1 2">
    <name type="scientific">Epibacterium ulvae</name>
    <dbReference type="NCBI Taxonomy" id="1156985"/>
    <lineage>
        <taxon>Bacteria</taxon>
        <taxon>Pseudomonadati</taxon>
        <taxon>Pseudomonadota</taxon>
        <taxon>Alphaproteobacteria</taxon>
        <taxon>Rhodobacterales</taxon>
        <taxon>Roseobacteraceae</taxon>
        <taxon>Epibacterium</taxon>
    </lineage>
</organism>
<keyword evidence="1" id="KW-0812">Transmembrane</keyword>
<evidence type="ECO:0000313" key="1">
    <source>
        <dbReference type="EMBL" id="SCZ69480.1"/>
    </source>
</evidence>
<accession>A0A1G5R6R3</accession>
<dbReference type="Proteomes" id="UP000198767">
    <property type="component" value="Unassembled WGS sequence"/>
</dbReference>
<protein>
    <submittedName>
        <fullName evidence="1">Transmembrane transcriptional regulator (Anti-sigma factor RsiW)</fullName>
    </submittedName>
</protein>
<dbReference type="STRING" id="1156985.SAMN04488118_10970"/>
<dbReference type="EMBL" id="FMWG01000009">
    <property type="protein sequence ID" value="SCZ69480.1"/>
    <property type="molecule type" value="Genomic_DNA"/>
</dbReference>
<proteinExistence type="predicted"/>
<sequence>MSSLENTQRFSDEDLTAYLDGEAGQDLANRIEAELETSQELRARLEALTLPIGDIRALWDSKLADAPPMPPLPQAAPRQAPVLPFGLGLAAGIVVMIAFQWNTTPPPPKWSEWQQSAAAYQALYMTETLAGFSPDTQEAQRQLDYIEERFELELASVTDAIGAEYRRSQVLGFEQRPLAQISLLTEDGVPLALCIIRRPVEPDKALRVGAIEGLAAAEWSRGEYSFLLVGGEDKEVVEELAQQFVETI</sequence>
<gene>
    <name evidence="1" type="ORF">SAMN04488118_10970</name>
</gene>
<dbReference type="RefSeq" id="WP_090219997.1">
    <property type="nucleotide sequence ID" value="NZ_FMWG01000009.1"/>
</dbReference>
<keyword evidence="2" id="KW-1185">Reference proteome</keyword>
<name>A0A1G5R6R3_9RHOB</name>